<comment type="caution">
    <text evidence="1">The sequence shown here is derived from an EMBL/GenBank/DDBJ whole genome shotgun (WGS) entry which is preliminary data.</text>
</comment>
<dbReference type="EMBL" id="JXLN01010529">
    <property type="protein sequence ID" value="KPM05886.1"/>
    <property type="molecule type" value="Genomic_DNA"/>
</dbReference>
<accession>A0A132A4H2</accession>
<name>A0A132A4H2_SARSC</name>
<dbReference type="Proteomes" id="UP000616769">
    <property type="component" value="Unassembled WGS sequence"/>
</dbReference>
<dbReference type="VEuPathDB" id="VectorBase:SSCA004324"/>
<dbReference type="OrthoDB" id="10040378at2759"/>
<evidence type="ECO:0000313" key="2">
    <source>
        <dbReference type="Proteomes" id="UP000616769"/>
    </source>
</evidence>
<evidence type="ECO:0000313" key="1">
    <source>
        <dbReference type="EMBL" id="KPM05886.1"/>
    </source>
</evidence>
<protein>
    <submittedName>
        <fullName evidence="1">Uncharacterized protein</fullName>
    </submittedName>
</protein>
<proteinExistence type="predicted"/>
<dbReference type="AlphaFoldDB" id="A0A132A4H2"/>
<reference evidence="1 2" key="1">
    <citation type="journal article" date="2015" name="Parasit. Vectors">
        <title>Draft genome of the scabies mite.</title>
        <authorList>
            <person name="Rider S.D.Jr."/>
            <person name="Morgan M.S."/>
            <person name="Arlian L.G."/>
        </authorList>
    </citation>
    <scope>NUCLEOTIDE SEQUENCE [LARGE SCALE GENOMIC DNA]</scope>
    <source>
        <strain evidence="1">Arlian Lab</strain>
    </source>
</reference>
<organism evidence="1 2">
    <name type="scientific">Sarcoptes scabiei</name>
    <name type="common">Itch mite</name>
    <name type="synonym">Acarus scabiei</name>
    <dbReference type="NCBI Taxonomy" id="52283"/>
    <lineage>
        <taxon>Eukaryota</taxon>
        <taxon>Metazoa</taxon>
        <taxon>Ecdysozoa</taxon>
        <taxon>Arthropoda</taxon>
        <taxon>Chelicerata</taxon>
        <taxon>Arachnida</taxon>
        <taxon>Acari</taxon>
        <taxon>Acariformes</taxon>
        <taxon>Sarcoptiformes</taxon>
        <taxon>Astigmata</taxon>
        <taxon>Psoroptidia</taxon>
        <taxon>Sarcoptoidea</taxon>
        <taxon>Sarcoptidae</taxon>
        <taxon>Sarcoptinae</taxon>
        <taxon>Sarcoptes</taxon>
    </lineage>
</organism>
<gene>
    <name evidence="1" type="ORF">QR98_0043580</name>
</gene>
<sequence>MSILFAGYSSNPLEISSKISSPSLNHSFDLRQIQSSSSSTTAVLIEFTAYWIRFEFYSYVALYSLYLTY</sequence>